<feature type="region of interest" description="Disordered" evidence="1">
    <location>
        <begin position="468"/>
        <end position="500"/>
    </location>
</feature>
<feature type="compositionally biased region" description="Polar residues" evidence="1">
    <location>
        <begin position="416"/>
        <end position="429"/>
    </location>
</feature>
<feature type="region of interest" description="Disordered" evidence="1">
    <location>
        <begin position="1"/>
        <end position="34"/>
    </location>
</feature>
<feature type="region of interest" description="Disordered" evidence="1">
    <location>
        <begin position="515"/>
        <end position="552"/>
    </location>
</feature>
<dbReference type="Proteomes" id="UP000027222">
    <property type="component" value="Unassembled WGS sequence"/>
</dbReference>
<feature type="region of interest" description="Disordered" evidence="1">
    <location>
        <begin position="250"/>
        <end position="310"/>
    </location>
</feature>
<dbReference type="AlphaFoldDB" id="A0A067TMI5"/>
<feature type="compositionally biased region" description="Low complexity" evidence="1">
    <location>
        <begin position="170"/>
        <end position="181"/>
    </location>
</feature>
<reference evidence="3" key="1">
    <citation type="journal article" date="2014" name="Proc. Natl. Acad. Sci. U.S.A.">
        <title>Extensive sampling of basidiomycete genomes demonstrates inadequacy of the white-rot/brown-rot paradigm for wood decay fungi.</title>
        <authorList>
            <person name="Riley R."/>
            <person name="Salamov A.A."/>
            <person name="Brown D.W."/>
            <person name="Nagy L.G."/>
            <person name="Floudas D."/>
            <person name="Held B.W."/>
            <person name="Levasseur A."/>
            <person name="Lombard V."/>
            <person name="Morin E."/>
            <person name="Otillar R."/>
            <person name="Lindquist E.A."/>
            <person name="Sun H."/>
            <person name="LaButti K.M."/>
            <person name="Schmutz J."/>
            <person name="Jabbour D."/>
            <person name="Luo H."/>
            <person name="Baker S.E."/>
            <person name="Pisabarro A.G."/>
            <person name="Walton J.D."/>
            <person name="Blanchette R.A."/>
            <person name="Henrissat B."/>
            <person name="Martin F."/>
            <person name="Cullen D."/>
            <person name="Hibbett D.S."/>
            <person name="Grigoriev I.V."/>
        </authorList>
    </citation>
    <scope>NUCLEOTIDE SEQUENCE [LARGE SCALE GENOMIC DNA]</scope>
    <source>
        <strain evidence="3">CBS 339.88</strain>
    </source>
</reference>
<feature type="compositionally biased region" description="Basic and acidic residues" evidence="1">
    <location>
        <begin position="531"/>
        <end position="552"/>
    </location>
</feature>
<feature type="compositionally biased region" description="Polar residues" evidence="1">
    <location>
        <begin position="67"/>
        <end position="83"/>
    </location>
</feature>
<feature type="compositionally biased region" description="Polar residues" evidence="1">
    <location>
        <begin position="254"/>
        <end position="287"/>
    </location>
</feature>
<feature type="compositionally biased region" description="Pro residues" evidence="1">
    <location>
        <begin position="159"/>
        <end position="169"/>
    </location>
</feature>
<name>A0A067TMI5_GALM3</name>
<feature type="region of interest" description="Disordered" evidence="1">
    <location>
        <begin position="416"/>
        <end position="438"/>
    </location>
</feature>
<evidence type="ECO:0000313" key="2">
    <source>
        <dbReference type="EMBL" id="KDR83527.1"/>
    </source>
</evidence>
<dbReference type="HOGENOM" id="CLU_025278_0_0_1"/>
<protein>
    <submittedName>
        <fullName evidence="2">Uncharacterized protein</fullName>
    </submittedName>
</protein>
<feature type="region of interest" description="Disordered" evidence="1">
    <location>
        <begin position="147"/>
        <end position="182"/>
    </location>
</feature>
<feature type="compositionally biased region" description="Polar residues" evidence="1">
    <location>
        <begin position="15"/>
        <end position="26"/>
    </location>
</feature>
<evidence type="ECO:0000313" key="3">
    <source>
        <dbReference type="Proteomes" id="UP000027222"/>
    </source>
</evidence>
<gene>
    <name evidence="2" type="ORF">GALMADRAFT_56295</name>
</gene>
<evidence type="ECO:0000256" key="1">
    <source>
        <dbReference type="SAM" id="MobiDB-lite"/>
    </source>
</evidence>
<feature type="region of interest" description="Disordered" evidence="1">
    <location>
        <begin position="66"/>
        <end position="109"/>
    </location>
</feature>
<dbReference type="EMBL" id="KL142368">
    <property type="protein sequence ID" value="KDR83527.1"/>
    <property type="molecule type" value="Genomic_DNA"/>
</dbReference>
<sequence length="552" mass="59444">MRSEKKALPKPISPVLSTANQNAQQKKISRRSSKPIINWFQRKLAGSGKAKRTENVPLRIADLGVGRNNSNSGRQMGRITSSPLPVPATHYMKQQSRPEAASLARRKTRSISLHGDEELRDLSQYPEDEISLDQSSLNRDSIWSPASAMEADDDASVRPIPPSSPPSPSPSRSSSSYLSDPRTFRSMAASTKPTTLLSIDLNGNGMAHIAQAPTPPPAQLNRFAPHVRQSSSLSNTGLLSSGASITFSALPAAQPSSRPTSLRNPGSLGSISMSTQQTTAVQMSSVQAPLHTTHHPRNNPRPSSPPLDNASMLTLASSAFGLPNRLGALNYPSSAIGDTASHYGGSITFPDAESASQYVPGDDDRVEERDFDASVRALRPRSSRRGSWESEASRWSARVQGTPSLARERSLWTSNSMRTGGFSTENGENYENADDQQDEISGSVEEFDKAESPLGIPFEGVNITIEQPTSLPGANETSRGDLKQPRDLVLPSQDQELGHGVVPTISLPRASTDTIALPPVAPSAGSIVDQQTHEKEETRNAKFESEAPPHRF</sequence>
<keyword evidence="3" id="KW-1185">Reference proteome</keyword>
<organism evidence="2 3">
    <name type="scientific">Galerina marginata (strain CBS 339.88)</name>
    <dbReference type="NCBI Taxonomy" id="685588"/>
    <lineage>
        <taxon>Eukaryota</taxon>
        <taxon>Fungi</taxon>
        <taxon>Dikarya</taxon>
        <taxon>Basidiomycota</taxon>
        <taxon>Agaricomycotina</taxon>
        <taxon>Agaricomycetes</taxon>
        <taxon>Agaricomycetidae</taxon>
        <taxon>Agaricales</taxon>
        <taxon>Agaricineae</taxon>
        <taxon>Strophariaceae</taxon>
        <taxon>Galerina</taxon>
    </lineage>
</organism>
<dbReference type="OrthoDB" id="3269047at2759"/>
<proteinExistence type="predicted"/>
<accession>A0A067TMI5</accession>
<feature type="compositionally biased region" description="Polar residues" evidence="1">
    <location>
        <begin position="468"/>
        <end position="477"/>
    </location>
</feature>